<protein>
    <submittedName>
        <fullName evidence="1">Uncharacterized protein</fullName>
    </submittedName>
</protein>
<sequence>MATRRAYARRNVRENEMGDIYRSLNRPVAHVEDGKKELVRDVHRLVQLGVHLVDSSESGVAVHNGSALSFVSEVKSK</sequence>
<dbReference type="Proteomes" id="UP001234989">
    <property type="component" value="Chromosome 5"/>
</dbReference>
<gene>
    <name evidence="1" type="ORF">MTR67_022844</name>
</gene>
<reference evidence="1" key="1">
    <citation type="submission" date="2023-08" db="EMBL/GenBank/DDBJ databases">
        <title>A de novo genome assembly of Solanum verrucosum Schlechtendal, a Mexican diploid species geographically isolated from the other diploid A-genome species in potato relatives.</title>
        <authorList>
            <person name="Hosaka K."/>
        </authorList>
    </citation>
    <scope>NUCLEOTIDE SEQUENCE</scope>
    <source>
        <tissue evidence="1">Young leaves</tissue>
    </source>
</reference>
<organism evidence="1 2">
    <name type="scientific">Solanum verrucosum</name>
    <dbReference type="NCBI Taxonomy" id="315347"/>
    <lineage>
        <taxon>Eukaryota</taxon>
        <taxon>Viridiplantae</taxon>
        <taxon>Streptophyta</taxon>
        <taxon>Embryophyta</taxon>
        <taxon>Tracheophyta</taxon>
        <taxon>Spermatophyta</taxon>
        <taxon>Magnoliopsida</taxon>
        <taxon>eudicotyledons</taxon>
        <taxon>Gunneridae</taxon>
        <taxon>Pentapetalae</taxon>
        <taxon>asterids</taxon>
        <taxon>lamiids</taxon>
        <taxon>Solanales</taxon>
        <taxon>Solanaceae</taxon>
        <taxon>Solanoideae</taxon>
        <taxon>Solaneae</taxon>
        <taxon>Solanum</taxon>
    </lineage>
</organism>
<dbReference type="EMBL" id="CP133616">
    <property type="protein sequence ID" value="WMV29459.1"/>
    <property type="molecule type" value="Genomic_DNA"/>
</dbReference>
<evidence type="ECO:0000313" key="2">
    <source>
        <dbReference type="Proteomes" id="UP001234989"/>
    </source>
</evidence>
<dbReference type="AlphaFoldDB" id="A0AAF0QSG0"/>
<evidence type="ECO:0000313" key="1">
    <source>
        <dbReference type="EMBL" id="WMV29459.1"/>
    </source>
</evidence>
<proteinExistence type="predicted"/>
<name>A0AAF0QSG0_SOLVR</name>
<keyword evidence="2" id="KW-1185">Reference proteome</keyword>
<accession>A0AAF0QSG0</accession>